<dbReference type="Proteomes" id="UP000014500">
    <property type="component" value="Unassembled WGS sequence"/>
</dbReference>
<evidence type="ECO:0000313" key="2">
    <source>
        <dbReference type="Proteomes" id="UP000014500"/>
    </source>
</evidence>
<organism evidence="1 2">
    <name type="scientific">Strigamia maritima</name>
    <name type="common">European centipede</name>
    <name type="synonym">Geophilus maritimus</name>
    <dbReference type="NCBI Taxonomy" id="126957"/>
    <lineage>
        <taxon>Eukaryota</taxon>
        <taxon>Metazoa</taxon>
        <taxon>Ecdysozoa</taxon>
        <taxon>Arthropoda</taxon>
        <taxon>Myriapoda</taxon>
        <taxon>Chilopoda</taxon>
        <taxon>Pleurostigmophora</taxon>
        <taxon>Geophilomorpha</taxon>
        <taxon>Linotaeniidae</taxon>
        <taxon>Strigamia</taxon>
    </lineage>
</organism>
<dbReference type="AlphaFoldDB" id="T1IQZ6"/>
<protein>
    <submittedName>
        <fullName evidence="1">Uncharacterized protein</fullName>
    </submittedName>
</protein>
<evidence type="ECO:0000313" key="1">
    <source>
        <dbReference type="EnsemblMetazoa" id="SMAR003476-PA"/>
    </source>
</evidence>
<reference evidence="1" key="2">
    <citation type="submission" date="2015-02" db="UniProtKB">
        <authorList>
            <consortium name="EnsemblMetazoa"/>
        </authorList>
    </citation>
    <scope>IDENTIFICATION</scope>
</reference>
<dbReference type="EnsemblMetazoa" id="SMAR003476-RA">
    <property type="protein sequence ID" value="SMAR003476-PA"/>
    <property type="gene ID" value="SMAR003476"/>
</dbReference>
<sequence>MFEFNSKAIHYYTGFENYVHFHTFMCLGPSSWSFSLGLDLVFWIENWNPVKGVENWNSSFEKNLRRAKLINDT</sequence>
<dbReference type="EMBL" id="JH431325">
    <property type="status" value="NOT_ANNOTATED_CDS"/>
    <property type="molecule type" value="Genomic_DNA"/>
</dbReference>
<name>T1IQZ6_STRMM</name>
<reference evidence="2" key="1">
    <citation type="submission" date="2011-05" db="EMBL/GenBank/DDBJ databases">
        <authorList>
            <person name="Richards S.R."/>
            <person name="Qu J."/>
            <person name="Jiang H."/>
            <person name="Jhangiani S.N."/>
            <person name="Agravi P."/>
            <person name="Goodspeed R."/>
            <person name="Gross S."/>
            <person name="Mandapat C."/>
            <person name="Jackson L."/>
            <person name="Mathew T."/>
            <person name="Pu L."/>
            <person name="Thornton R."/>
            <person name="Saada N."/>
            <person name="Wilczek-Boney K.B."/>
            <person name="Lee S."/>
            <person name="Kovar C."/>
            <person name="Wu Y."/>
            <person name="Scherer S.E."/>
            <person name="Worley K.C."/>
            <person name="Muzny D.M."/>
            <person name="Gibbs R."/>
        </authorList>
    </citation>
    <scope>NUCLEOTIDE SEQUENCE</scope>
    <source>
        <strain evidence="2">Brora</strain>
    </source>
</reference>
<keyword evidence="2" id="KW-1185">Reference proteome</keyword>
<dbReference type="HOGENOM" id="CLU_2707943_0_0_1"/>
<accession>T1IQZ6</accession>
<proteinExistence type="predicted"/>